<dbReference type="Gene3D" id="1.10.287.70">
    <property type="match status" value="1"/>
</dbReference>
<dbReference type="GO" id="GO:0005886">
    <property type="term" value="C:plasma membrane"/>
    <property type="evidence" value="ECO:0007669"/>
    <property type="project" value="UniProtKB-SubCell"/>
</dbReference>
<comment type="subcellular location">
    <subcellularLocation>
        <location evidence="1">Cell membrane</location>
        <topology evidence="1">Multi-pass membrane protein</topology>
    </subcellularLocation>
</comment>
<dbReference type="InterPro" id="IPR003148">
    <property type="entry name" value="RCK_N"/>
</dbReference>
<dbReference type="GO" id="GO:0006813">
    <property type="term" value="P:potassium ion transport"/>
    <property type="evidence" value="ECO:0007669"/>
    <property type="project" value="InterPro"/>
</dbReference>
<feature type="transmembrane region" description="Helical" evidence="2">
    <location>
        <begin position="20"/>
        <end position="37"/>
    </location>
</feature>
<dbReference type="Pfam" id="PF02080">
    <property type="entry name" value="TrkA_C"/>
    <property type="match status" value="1"/>
</dbReference>
<accession>A0A3B0TYU2</accession>
<feature type="domain" description="RCK C-terminal" evidence="4">
    <location>
        <begin position="259"/>
        <end position="345"/>
    </location>
</feature>
<dbReference type="PROSITE" id="PS51202">
    <property type="entry name" value="RCK_C"/>
    <property type="match status" value="1"/>
</dbReference>
<dbReference type="SUPFAM" id="SSF116726">
    <property type="entry name" value="TrkA C-terminal domain-like"/>
    <property type="match status" value="1"/>
</dbReference>
<evidence type="ECO:0000259" key="4">
    <source>
        <dbReference type="PROSITE" id="PS51202"/>
    </source>
</evidence>
<keyword evidence="5" id="KW-0813">Transport</keyword>
<evidence type="ECO:0000259" key="3">
    <source>
        <dbReference type="PROSITE" id="PS51201"/>
    </source>
</evidence>
<sequence>MNQQVNRFQKASSKTIKVGIGLLVFIIFSGTYGYHIIEGYSMLDSLYMTVITMSTVGFREIGETPLTPAGKVFTMALIFSSLGSLAYVGSNMARFVFDGELINYIKTYRVDKKIAKLKDHVIIVGYGRNGEQAAIELAGHGIDFVIVDKRDNVISRIRENPEFLYIKGDATHEELLEQAGVHRAKALIATTPNDADNVFVVLTARSMNPNLTIISRASEIESHMKLKRAGASNVVMPERIGGQRMAKLVIQPNVVEFLEHILMQTSKDVSIEEVSCGNMAQRFVGKSIAELKVQNVSGTNIVGIKVSDARYVFNPDPGMIISRNDKLFVIGSPPQIKELRESLEE</sequence>
<dbReference type="InterPro" id="IPR036721">
    <property type="entry name" value="RCK_C_sf"/>
</dbReference>
<name>A0A3B0TYU2_9ZZZZ</name>
<dbReference type="AlphaFoldDB" id="A0A3B0TYU2"/>
<feature type="transmembrane region" description="Helical" evidence="2">
    <location>
        <begin position="72"/>
        <end position="89"/>
    </location>
</feature>
<evidence type="ECO:0000313" key="5">
    <source>
        <dbReference type="EMBL" id="VAW19542.1"/>
    </source>
</evidence>
<evidence type="ECO:0000256" key="2">
    <source>
        <dbReference type="SAM" id="Phobius"/>
    </source>
</evidence>
<dbReference type="Pfam" id="PF02254">
    <property type="entry name" value="TrkA_N"/>
    <property type="match status" value="1"/>
</dbReference>
<dbReference type="PANTHER" id="PTHR43833">
    <property type="entry name" value="POTASSIUM CHANNEL PROTEIN 2-RELATED-RELATED"/>
    <property type="match status" value="1"/>
</dbReference>
<feature type="domain" description="RCK N-terminal" evidence="3">
    <location>
        <begin position="118"/>
        <end position="236"/>
    </location>
</feature>
<protein>
    <submittedName>
        <fullName evidence="5">Potassium channel protein</fullName>
    </submittedName>
</protein>
<dbReference type="EMBL" id="UOEP01000100">
    <property type="protein sequence ID" value="VAW19542.1"/>
    <property type="molecule type" value="Genomic_DNA"/>
</dbReference>
<keyword evidence="5" id="KW-0407">Ion channel</keyword>
<dbReference type="SUPFAM" id="SSF51735">
    <property type="entry name" value="NAD(P)-binding Rossmann-fold domains"/>
    <property type="match status" value="1"/>
</dbReference>
<evidence type="ECO:0000256" key="1">
    <source>
        <dbReference type="ARBA" id="ARBA00004651"/>
    </source>
</evidence>
<dbReference type="PANTHER" id="PTHR43833:SF9">
    <property type="entry name" value="POTASSIUM CHANNEL PROTEIN YUGO-RELATED"/>
    <property type="match status" value="1"/>
</dbReference>
<keyword evidence="2" id="KW-1133">Transmembrane helix</keyword>
<dbReference type="SUPFAM" id="SSF81324">
    <property type="entry name" value="Voltage-gated potassium channels"/>
    <property type="match status" value="1"/>
</dbReference>
<organism evidence="5">
    <name type="scientific">hydrothermal vent metagenome</name>
    <dbReference type="NCBI Taxonomy" id="652676"/>
    <lineage>
        <taxon>unclassified sequences</taxon>
        <taxon>metagenomes</taxon>
        <taxon>ecological metagenomes</taxon>
    </lineage>
</organism>
<dbReference type="InterPro" id="IPR006037">
    <property type="entry name" value="RCK_C"/>
</dbReference>
<keyword evidence="5" id="KW-0406">Ion transport</keyword>
<dbReference type="InterPro" id="IPR050721">
    <property type="entry name" value="Trk_Ktr_HKT_K-transport"/>
</dbReference>
<dbReference type="InterPro" id="IPR013099">
    <property type="entry name" value="K_chnl_dom"/>
</dbReference>
<dbReference type="Gene3D" id="3.30.70.1450">
    <property type="entry name" value="Regulator of K+ conductance, C-terminal domain"/>
    <property type="match status" value="1"/>
</dbReference>
<reference evidence="5" key="1">
    <citation type="submission" date="2018-06" db="EMBL/GenBank/DDBJ databases">
        <authorList>
            <person name="Zhirakovskaya E."/>
        </authorList>
    </citation>
    <scope>NUCLEOTIDE SEQUENCE</scope>
</reference>
<proteinExistence type="predicted"/>
<dbReference type="InterPro" id="IPR036291">
    <property type="entry name" value="NAD(P)-bd_dom_sf"/>
</dbReference>
<dbReference type="GO" id="GO:0008324">
    <property type="term" value="F:monoatomic cation transmembrane transporter activity"/>
    <property type="evidence" value="ECO:0007669"/>
    <property type="project" value="InterPro"/>
</dbReference>
<dbReference type="PROSITE" id="PS51201">
    <property type="entry name" value="RCK_N"/>
    <property type="match status" value="1"/>
</dbReference>
<gene>
    <name evidence="5" type="ORF">MNBD_BACTEROID01-2555</name>
</gene>
<keyword evidence="2" id="KW-0472">Membrane</keyword>
<keyword evidence="2" id="KW-0812">Transmembrane</keyword>
<dbReference type="Gene3D" id="3.40.50.720">
    <property type="entry name" value="NAD(P)-binding Rossmann-like Domain"/>
    <property type="match status" value="1"/>
</dbReference>
<dbReference type="Pfam" id="PF07885">
    <property type="entry name" value="Ion_trans_2"/>
    <property type="match status" value="1"/>
</dbReference>